<evidence type="ECO:0000313" key="2">
    <source>
        <dbReference type="EMBL" id="EHP49388.1"/>
    </source>
</evidence>
<name>H1DF70_9BACT</name>
<dbReference type="HOGENOM" id="CLU_040394_0_0_10"/>
<feature type="chain" id="PRO_5003550042" description="DUF4836 domain-containing protein" evidence="1">
    <location>
        <begin position="23"/>
        <end position="500"/>
    </location>
</feature>
<reference evidence="2 3" key="1">
    <citation type="submission" date="2012-01" db="EMBL/GenBank/DDBJ databases">
        <title>The Genome Sequence of Odoribacter laneus YIT 12061.</title>
        <authorList>
            <consortium name="The Broad Institute Genome Sequencing Platform"/>
            <person name="Earl A."/>
            <person name="Ward D."/>
            <person name="Feldgarden M."/>
            <person name="Gevers D."/>
            <person name="Morotomi M."/>
            <person name="Young S.K."/>
            <person name="Zeng Q."/>
            <person name="Gargeya S."/>
            <person name="Fitzgerald M."/>
            <person name="Haas B."/>
            <person name="Abouelleil A."/>
            <person name="Alvarado L."/>
            <person name="Arachchi H.M."/>
            <person name="Berlin A."/>
            <person name="Chapman S.B."/>
            <person name="Gearin G."/>
            <person name="Goldberg J."/>
            <person name="Griggs A."/>
            <person name="Gujja S."/>
            <person name="Hansen M."/>
            <person name="Heiman D."/>
            <person name="Howarth C."/>
            <person name="Larimer J."/>
            <person name="Lui A."/>
            <person name="MacDonald P.J.P."/>
            <person name="McCowen C."/>
            <person name="Montmayeur A."/>
            <person name="Murphy C."/>
            <person name="Neiman D."/>
            <person name="Pearson M."/>
            <person name="Priest M."/>
            <person name="Roberts A."/>
            <person name="Saif S."/>
            <person name="Shea T."/>
            <person name="Sisk P."/>
            <person name="Stolte C."/>
            <person name="Sykes S."/>
            <person name="Wortman J."/>
            <person name="Nusbaum C."/>
            <person name="Birren B."/>
        </authorList>
    </citation>
    <scope>NUCLEOTIDE SEQUENCE [LARGE SCALE GENOMIC DNA]</scope>
    <source>
        <strain evidence="2 3">YIT 12061</strain>
    </source>
</reference>
<dbReference type="Pfam" id="PF16120">
    <property type="entry name" value="DUF4836"/>
    <property type="match status" value="1"/>
</dbReference>
<protein>
    <recommendedName>
        <fullName evidence="4">DUF4836 domain-containing protein</fullName>
    </recommendedName>
</protein>
<keyword evidence="1" id="KW-0732">Signal</keyword>
<comment type="caution">
    <text evidence="2">The sequence shown here is derived from an EMBL/GenBank/DDBJ whole genome shotgun (WGS) entry which is preliminary data.</text>
</comment>
<dbReference type="eggNOG" id="ENOG50332SD">
    <property type="taxonomic scope" value="Bacteria"/>
</dbReference>
<sequence length="500" mass="55873">MKNIFLSLKVFLGIFLIVFTTACQQQESVTPYYQVIPEEVDGVVAVKVNRILEKAGGDENIISFLALFQKQLDQKILQQLQEILKNGPEYGLNLSENLYVFSEAAEGQIGIVAKVSEAARTEKALKNLGLTIGTDAKGYRHAVLDKRLVCYFNESVLVCVTTLKGTADIENYAVTLMNLPAEKSLSQKEGFVKLRSSADDISFLKKNQFPGEDYMLSFSEIDVAKVDLLGGINFENGLVKAYYSYFSSDRATADLLAKGYAFLRKEKKNLSDLYPASTLFYFATNLNGPQLAKEIEERDFPELRQNKIAIQQFLSALNGECALGYLNISPMGIPSSLLYAEVDNDYPLEYMIQFVQKEFGNTVQVRKTGNSAYECKVIMLNMDIYAGIKDGLLYITNDNSAYRNIGKKVADPLHRSPFFTHLTHSYIGAFMNVTALLQSPIVQLGLSQWKQGVGALILQFLSECSYLELYQESPEKTVLNISLQNQGQNSLKTLLEAARK</sequence>
<evidence type="ECO:0000256" key="1">
    <source>
        <dbReference type="SAM" id="SignalP"/>
    </source>
</evidence>
<dbReference type="PATRIC" id="fig|742817.3.peg.963"/>
<proteinExistence type="predicted"/>
<evidence type="ECO:0008006" key="4">
    <source>
        <dbReference type="Google" id="ProtNLM"/>
    </source>
</evidence>
<feature type="signal peptide" evidence="1">
    <location>
        <begin position="1"/>
        <end position="22"/>
    </location>
</feature>
<keyword evidence="3" id="KW-1185">Reference proteome</keyword>
<dbReference type="RefSeq" id="WP_009136054.1">
    <property type="nucleotide sequence ID" value="NZ_JH594596.1"/>
</dbReference>
<evidence type="ECO:0000313" key="3">
    <source>
        <dbReference type="Proteomes" id="UP000004892"/>
    </source>
</evidence>
<accession>H1DF70</accession>
<dbReference type="EMBL" id="ADMC01000014">
    <property type="protein sequence ID" value="EHP49388.1"/>
    <property type="molecule type" value="Genomic_DNA"/>
</dbReference>
<dbReference type="GeneID" id="98068504"/>
<dbReference type="STRING" id="742817.HMPREF9449_00906"/>
<dbReference type="InterPro" id="IPR032276">
    <property type="entry name" value="DUF4836"/>
</dbReference>
<dbReference type="PROSITE" id="PS51257">
    <property type="entry name" value="PROKAR_LIPOPROTEIN"/>
    <property type="match status" value="1"/>
</dbReference>
<dbReference type="AlphaFoldDB" id="H1DF70"/>
<dbReference type="Proteomes" id="UP000004892">
    <property type="component" value="Unassembled WGS sequence"/>
</dbReference>
<gene>
    <name evidence="2" type="ORF">HMPREF9449_00906</name>
</gene>
<organism evidence="2 3">
    <name type="scientific">Odoribacter laneus YIT 12061</name>
    <dbReference type="NCBI Taxonomy" id="742817"/>
    <lineage>
        <taxon>Bacteria</taxon>
        <taxon>Pseudomonadati</taxon>
        <taxon>Bacteroidota</taxon>
        <taxon>Bacteroidia</taxon>
        <taxon>Bacteroidales</taxon>
        <taxon>Odoribacteraceae</taxon>
        <taxon>Odoribacter</taxon>
    </lineage>
</organism>